<dbReference type="WBParaSite" id="Hba_15645">
    <property type="protein sequence ID" value="Hba_15645"/>
    <property type="gene ID" value="Hba_15645"/>
</dbReference>
<protein>
    <submittedName>
        <fullName evidence="2">Tail fiber protein</fullName>
    </submittedName>
</protein>
<evidence type="ECO:0000313" key="1">
    <source>
        <dbReference type="Proteomes" id="UP000095283"/>
    </source>
</evidence>
<organism evidence="1 2">
    <name type="scientific">Heterorhabditis bacteriophora</name>
    <name type="common">Entomopathogenic nematode worm</name>
    <dbReference type="NCBI Taxonomy" id="37862"/>
    <lineage>
        <taxon>Eukaryota</taxon>
        <taxon>Metazoa</taxon>
        <taxon>Ecdysozoa</taxon>
        <taxon>Nematoda</taxon>
        <taxon>Chromadorea</taxon>
        <taxon>Rhabditida</taxon>
        <taxon>Rhabditina</taxon>
        <taxon>Rhabditomorpha</taxon>
        <taxon>Strongyloidea</taxon>
        <taxon>Heterorhabditidae</taxon>
        <taxon>Heterorhabditis</taxon>
    </lineage>
</organism>
<reference evidence="2" key="1">
    <citation type="submission" date="2016-11" db="UniProtKB">
        <authorList>
            <consortium name="WormBaseParasite"/>
        </authorList>
    </citation>
    <scope>IDENTIFICATION</scope>
</reference>
<keyword evidence="1" id="KW-1185">Reference proteome</keyword>
<sequence length="63" mass="6882">MSHANDRKGNYWTLVNQALYTSAGPSMAALMPYGGSTWPLPAINSFSDNTEHTHTLYSYNGTA</sequence>
<dbReference type="Proteomes" id="UP000095283">
    <property type="component" value="Unplaced"/>
</dbReference>
<name>A0A1I7XDN6_HETBA</name>
<proteinExistence type="predicted"/>
<accession>A0A1I7XDN6</accession>
<dbReference type="AlphaFoldDB" id="A0A1I7XDN6"/>
<evidence type="ECO:0000313" key="2">
    <source>
        <dbReference type="WBParaSite" id="Hba_15645"/>
    </source>
</evidence>